<proteinExistence type="predicted"/>
<evidence type="ECO:0000313" key="4">
    <source>
        <dbReference type="Proteomes" id="UP000184335"/>
    </source>
</evidence>
<evidence type="ECO:0000256" key="1">
    <source>
        <dbReference type="SAM" id="SignalP"/>
    </source>
</evidence>
<feature type="chain" id="PRO_5036309310" evidence="1">
    <location>
        <begin position="20"/>
        <end position="127"/>
    </location>
</feature>
<dbReference type="OrthoDB" id="1263669at2"/>
<organism evidence="3 4">
    <name type="scientific">Cruoricaptor ignavus</name>
    <dbReference type="NCBI Taxonomy" id="1118202"/>
    <lineage>
        <taxon>Bacteria</taxon>
        <taxon>Pseudomonadati</taxon>
        <taxon>Bacteroidota</taxon>
        <taxon>Flavobacteriia</taxon>
        <taxon>Flavobacteriales</taxon>
        <taxon>Weeksellaceae</taxon>
        <taxon>Cruoricaptor</taxon>
    </lineage>
</organism>
<sequence>MKKVLLSLSFMAAIAVANAHPVIAADKVTPAKIQQKHVVIDGMGVKKSITMNGGTLEVNGANCDITVKGFANEIIVNGSNVNVRIDKVNRVEMNGVNAKVYYKTTDNKSGKVASEVNGLNAKVIKVK</sequence>
<dbReference type="Proteomes" id="UP000184335">
    <property type="component" value="Unassembled WGS sequence"/>
</dbReference>
<dbReference type="Proteomes" id="UP000593605">
    <property type="component" value="Chromosome"/>
</dbReference>
<gene>
    <name evidence="2" type="ORF">IMZ16_08030</name>
    <name evidence="3" type="ORF">SAMN05443429_10336</name>
</gene>
<name>A0A1M6CWK8_9FLAO</name>
<accession>A0A1M6CWK8</accession>
<feature type="signal peptide" evidence="1">
    <location>
        <begin position="1"/>
        <end position="19"/>
    </location>
</feature>
<dbReference type="Pfam" id="PF11259">
    <property type="entry name" value="DUF3060"/>
    <property type="match status" value="1"/>
</dbReference>
<evidence type="ECO:0000313" key="2">
    <source>
        <dbReference type="EMBL" id="QOR73466.1"/>
    </source>
</evidence>
<dbReference type="InterPro" id="IPR021417">
    <property type="entry name" value="DUF3060"/>
</dbReference>
<dbReference type="AlphaFoldDB" id="A0A1M6CWK8"/>
<protein>
    <submittedName>
        <fullName evidence="2">DUF3060 domain-containing protein</fullName>
    </submittedName>
</protein>
<reference evidence="3 4" key="1">
    <citation type="submission" date="2016-11" db="EMBL/GenBank/DDBJ databases">
        <authorList>
            <person name="Jaros S."/>
            <person name="Januszkiewicz K."/>
            <person name="Wedrychowicz H."/>
        </authorList>
    </citation>
    <scope>NUCLEOTIDE SEQUENCE [LARGE SCALE GENOMIC DNA]</scope>
    <source>
        <strain evidence="3 4">DSM 25479</strain>
    </source>
</reference>
<dbReference type="RefSeq" id="WP_073178708.1">
    <property type="nucleotide sequence ID" value="NZ_CP063145.1"/>
</dbReference>
<evidence type="ECO:0000313" key="3">
    <source>
        <dbReference type="EMBL" id="SHI65387.1"/>
    </source>
</evidence>
<keyword evidence="1" id="KW-0732">Signal</keyword>
<reference evidence="2 5" key="2">
    <citation type="submission" date="2020-10" db="EMBL/GenBank/DDBJ databases">
        <title>Complete genome of Cruoricapor ignavus strain M1214 isolated from the blood culture of a febrile patient.</title>
        <authorList>
            <person name="Guglielmino C.J.D."/>
        </authorList>
    </citation>
    <scope>NUCLEOTIDE SEQUENCE [LARGE SCALE GENOMIC DNA]</scope>
    <source>
        <strain evidence="2 5">M1214</strain>
    </source>
</reference>
<dbReference type="EMBL" id="CP063145">
    <property type="protein sequence ID" value="QOR73466.1"/>
    <property type="molecule type" value="Genomic_DNA"/>
</dbReference>
<dbReference type="KEGG" id="civ:IMZ16_08030"/>
<dbReference type="EMBL" id="FQYI01000003">
    <property type="protein sequence ID" value="SHI65387.1"/>
    <property type="molecule type" value="Genomic_DNA"/>
</dbReference>
<keyword evidence="4" id="KW-1185">Reference proteome</keyword>
<dbReference type="STRING" id="1118202.SAMN05443429_10336"/>
<evidence type="ECO:0000313" key="5">
    <source>
        <dbReference type="Proteomes" id="UP000593605"/>
    </source>
</evidence>